<sequence>MIMSLFFILQSVLENVKIGHVSGSQSTTQSEAKDLETAKWPMNTAAFFPAGPEEATVSFTRLYRLTRATSILDFIRVALPHCPSLVTPTVNNAALWEALLDELKWASDRLDTDPTIAGNSAYNFENRPPPFVSIRQIEILVQTVVSTFTQSLRQNIQSSALMRYTRRVHDVLLKVLVDLKKRPPRSDLDTWGFVVAGIALSIVTTLPKNHTQRPTIPHPVLLAYAELNSQGGLSLACIRSSPDLASRWRNVAMRRAT</sequence>
<dbReference type="EMBL" id="JACAZI010000041">
    <property type="protein sequence ID" value="KAF7326613.1"/>
    <property type="molecule type" value="Genomic_DNA"/>
</dbReference>
<comment type="caution">
    <text evidence="2">The sequence shown here is derived from an EMBL/GenBank/DDBJ whole genome shotgun (WGS) entry which is preliminary data.</text>
</comment>
<feature type="signal peptide" evidence="1">
    <location>
        <begin position="1"/>
        <end position="23"/>
    </location>
</feature>
<evidence type="ECO:0000313" key="3">
    <source>
        <dbReference type="Proteomes" id="UP000620124"/>
    </source>
</evidence>
<feature type="chain" id="PRO_5034934134" evidence="1">
    <location>
        <begin position="24"/>
        <end position="257"/>
    </location>
</feature>
<gene>
    <name evidence="2" type="ORF">MVEN_02598000</name>
</gene>
<dbReference type="OrthoDB" id="5945798at2759"/>
<evidence type="ECO:0000313" key="2">
    <source>
        <dbReference type="EMBL" id="KAF7326613.1"/>
    </source>
</evidence>
<name>A0A8H6WT43_9AGAR</name>
<protein>
    <submittedName>
        <fullName evidence="2">Uncharacterized protein</fullName>
    </submittedName>
</protein>
<accession>A0A8H6WT43</accession>
<reference evidence="2" key="1">
    <citation type="submission" date="2020-05" db="EMBL/GenBank/DDBJ databases">
        <title>Mycena genomes resolve the evolution of fungal bioluminescence.</title>
        <authorList>
            <person name="Tsai I.J."/>
        </authorList>
    </citation>
    <scope>NUCLEOTIDE SEQUENCE</scope>
    <source>
        <strain evidence="2">CCC161011</strain>
    </source>
</reference>
<keyword evidence="1" id="KW-0732">Signal</keyword>
<dbReference type="AlphaFoldDB" id="A0A8H6WT43"/>
<evidence type="ECO:0000256" key="1">
    <source>
        <dbReference type="SAM" id="SignalP"/>
    </source>
</evidence>
<dbReference type="Proteomes" id="UP000620124">
    <property type="component" value="Unassembled WGS sequence"/>
</dbReference>
<proteinExistence type="predicted"/>
<keyword evidence="3" id="KW-1185">Reference proteome</keyword>
<organism evidence="2 3">
    <name type="scientific">Mycena venus</name>
    <dbReference type="NCBI Taxonomy" id="2733690"/>
    <lineage>
        <taxon>Eukaryota</taxon>
        <taxon>Fungi</taxon>
        <taxon>Dikarya</taxon>
        <taxon>Basidiomycota</taxon>
        <taxon>Agaricomycotina</taxon>
        <taxon>Agaricomycetes</taxon>
        <taxon>Agaricomycetidae</taxon>
        <taxon>Agaricales</taxon>
        <taxon>Marasmiineae</taxon>
        <taxon>Mycenaceae</taxon>
        <taxon>Mycena</taxon>
    </lineage>
</organism>